<dbReference type="InterPro" id="IPR004088">
    <property type="entry name" value="KH_dom_type_1"/>
</dbReference>
<reference evidence="4" key="1">
    <citation type="submission" date="2020-08" db="EMBL/GenBank/DDBJ databases">
        <title>Multicomponent nature underlies the extraordinary mechanical properties of spider dragline silk.</title>
        <authorList>
            <person name="Kono N."/>
            <person name="Nakamura H."/>
            <person name="Mori M."/>
            <person name="Yoshida Y."/>
            <person name="Ohtoshi R."/>
            <person name="Malay A.D."/>
            <person name="Moran D.A.P."/>
            <person name="Tomita M."/>
            <person name="Numata K."/>
            <person name="Arakawa K."/>
        </authorList>
    </citation>
    <scope>NUCLEOTIDE SEQUENCE</scope>
</reference>
<dbReference type="InterPro" id="IPR004087">
    <property type="entry name" value="KH_dom"/>
</dbReference>
<dbReference type="OrthoDB" id="10027144at2759"/>
<gene>
    <name evidence="4" type="primary">HDLBP</name>
    <name evidence="4" type="ORF">NPIL_467571</name>
</gene>
<protein>
    <submittedName>
        <fullName evidence="4">Vigilin</fullName>
    </submittedName>
</protein>
<organism evidence="4 5">
    <name type="scientific">Nephila pilipes</name>
    <name type="common">Giant wood spider</name>
    <name type="synonym">Nephila maculata</name>
    <dbReference type="NCBI Taxonomy" id="299642"/>
    <lineage>
        <taxon>Eukaryota</taxon>
        <taxon>Metazoa</taxon>
        <taxon>Ecdysozoa</taxon>
        <taxon>Arthropoda</taxon>
        <taxon>Chelicerata</taxon>
        <taxon>Arachnida</taxon>
        <taxon>Araneae</taxon>
        <taxon>Araneomorphae</taxon>
        <taxon>Entelegynae</taxon>
        <taxon>Araneoidea</taxon>
        <taxon>Nephilidae</taxon>
        <taxon>Nephila</taxon>
    </lineage>
</organism>
<evidence type="ECO:0000313" key="4">
    <source>
        <dbReference type="EMBL" id="GFT67197.1"/>
    </source>
</evidence>
<dbReference type="SMART" id="SM00322">
    <property type="entry name" value="KH"/>
    <property type="match status" value="3"/>
</dbReference>
<dbReference type="GO" id="GO:0010468">
    <property type="term" value="P:regulation of gene expression"/>
    <property type="evidence" value="ECO:0007669"/>
    <property type="project" value="UniProtKB-ARBA"/>
</dbReference>
<feature type="domain" description="K Homology" evidence="3">
    <location>
        <begin position="170"/>
        <end position="234"/>
    </location>
</feature>
<keyword evidence="2" id="KW-0694">RNA-binding</keyword>
<keyword evidence="1" id="KW-0677">Repeat</keyword>
<keyword evidence="5" id="KW-1185">Reference proteome</keyword>
<dbReference type="CDD" id="cd22410">
    <property type="entry name" value="KH-I_Vigilin_rpt7"/>
    <property type="match status" value="1"/>
</dbReference>
<accession>A0A8X6PEY3</accession>
<comment type="caution">
    <text evidence="4">The sequence shown here is derived from an EMBL/GenBank/DDBJ whole genome shotgun (WGS) entry which is preliminary data.</text>
</comment>
<dbReference type="SUPFAM" id="SSF54791">
    <property type="entry name" value="Eukaryotic type KH-domain (KH-domain type I)"/>
    <property type="match status" value="3"/>
</dbReference>
<evidence type="ECO:0000259" key="3">
    <source>
        <dbReference type="SMART" id="SM00322"/>
    </source>
</evidence>
<name>A0A8X6PEY3_NEPPI</name>
<sequence length="235" mass="27008">MFFVVKKLLKVKKLLLEMVHKMQNEIFMDLIIEERLHRNIIRAKGEKIREIRDKFNQVNITFPELGLKSDKIIIKGPKSDVDACYKYLHRMNEEMKLTNFSVEVPIYQESHKFIIGKGGANIKKITDKTNTKIDLPAEWAESDVTAIRRRKEDYLLAIKKILEIQEKLNNVITREIMKPPKLHNFIIGTKGRLIRAITDECGGVTINFLTGGTGSDKVSIRGPIDDVMKAKETSS</sequence>
<dbReference type="Gene3D" id="3.30.1370.10">
    <property type="entry name" value="K Homology domain, type 1"/>
    <property type="match status" value="3"/>
</dbReference>
<dbReference type="PANTHER" id="PTHR10627">
    <property type="entry name" value="SCP160"/>
    <property type="match status" value="1"/>
</dbReference>
<evidence type="ECO:0000256" key="2">
    <source>
        <dbReference type="PROSITE-ProRule" id="PRU00117"/>
    </source>
</evidence>
<feature type="domain" description="K Homology" evidence="3">
    <location>
        <begin position="24"/>
        <end position="93"/>
    </location>
</feature>
<dbReference type="EMBL" id="BMAW01069078">
    <property type="protein sequence ID" value="GFT67197.1"/>
    <property type="molecule type" value="Genomic_DNA"/>
</dbReference>
<dbReference type="PROSITE" id="PS50084">
    <property type="entry name" value="KH_TYPE_1"/>
    <property type="match status" value="3"/>
</dbReference>
<proteinExistence type="predicted"/>
<evidence type="ECO:0000256" key="1">
    <source>
        <dbReference type="ARBA" id="ARBA00022737"/>
    </source>
</evidence>
<dbReference type="PANTHER" id="PTHR10627:SF31">
    <property type="entry name" value="DODECA-SATELLITE-BINDING PROTEIN 1, ISOFORM A"/>
    <property type="match status" value="1"/>
</dbReference>
<dbReference type="Proteomes" id="UP000887013">
    <property type="component" value="Unassembled WGS sequence"/>
</dbReference>
<dbReference type="AlphaFoldDB" id="A0A8X6PEY3"/>
<feature type="domain" description="K Homology" evidence="3">
    <location>
        <begin position="98"/>
        <end position="166"/>
    </location>
</feature>
<dbReference type="GO" id="GO:0003729">
    <property type="term" value="F:mRNA binding"/>
    <property type="evidence" value="ECO:0007669"/>
    <property type="project" value="TreeGrafter"/>
</dbReference>
<dbReference type="CDD" id="cd22411">
    <property type="entry name" value="KH-I_Vigilin_rpt8"/>
    <property type="match status" value="1"/>
</dbReference>
<dbReference type="Pfam" id="PF00013">
    <property type="entry name" value="KH_1"/>
    <property type="match status" value="3"/>
</dbReference>
<evidence type="ECO:0000313" key="5">
    <source>
        <dbReference type="Proteomes" id="UP000887013"/>
    </source>
</evidence>
<dbReference type="InterPro" id="IPR036612">
    <property type="entry name" value="KH_dom_type_1_sf"/>
</dbReference>